<proteinExistence type="predicted"/>
<dbReference type="AlphaFoldDB" id="A0ABD1JQJ9"/>
<comment type="caution">
    <text evidence="3">The sequence shown here is derived from an EMBL/GenBank/DDBJ whole genome shotgun (WGS) entry which is preliminary data.</text>
</comment>
<protein>
    <submittedName>
        <fullName evidence="3">Uncharacterized protein</fullName>
    </submittedName>
</protein>
<feature type="region of interest" description="Disordered" evidence="1">
    <location>
        <begin position="327"/>
        <end position="368"/>
    </location>
</feature>
<reference evidence="3 4" key="1">
    <citation type="submission" date="2024-09" db="EMBL/GenBank/DDBJ databases">
        <title>A chromosome-level genome assembly of Gray's grenadier anchovy, Coilia grayii.</title>
        <authorList>
            <person name="Fu Z."/>
        </authorList>
    </citation>
    <scope>NUCLEOTIDE SEQUENCE [LARGE SCALE GENOMIC DNA]</scope>
    <source>
        <strain evidence="3">G4</strain>
        <tissue evidence="3">Muscle</tissue>
    </source>
</reference>
<dbReference type="Proteomes" id="UP001591681">
    <property type="component" value="Unassembled WGS sequence"/>
</dbReference>
<dbReference type="EMBL" id="JBHFQA010000013">
    <property type="protein sequence ID" value="KAL2089088.1"/>
    <property type="molecule type" value="Genomic_DNA"/>
</dbReference>
<gene>
    <name evidence="3" type="ORF">ACEWY4_015987</name>
</gene>
<keyword evidence="2" id="KW-1133">Transmembrane helix</keyword>
<feature type="compositionally biased region" description="Polar residues" evidence="1">
    <location>
        <begin position="303"/>
        <end position="315"/>
    </location>
</feature>
<accession>A0ABD1JQJ9</accession>
<organism evidence="3 4">
    <name type="scientific">Coilia grayii</name>
    <name type="common">Gray's grenadier anchovy</name>
    <dbReference type="NCBI Taxonomy" id="363190"/>
    <lineage>
        <taxon>Eukaryota</taxon>
        <taxon>Metazoa</taxon>
        <taxon>Chordata</taxon>
        <taxon>Craniata</taxon>
        <taxon>Vertebrata</taxon>
        <taxon>Euteleostomi</taxon>
        <taxon>Actinopterygii</taxon>
        <taxon>Neopterygii</taxon>
        <taxon>Teleostei</taxon>
        <taxon>Clupei</taxon>
        <taxon>Clupeiformes</taxon>
        <taxon>Clupeoidei</taxon>
        <taxon>Engraulidae</taxon>
        <taxon>Coilinae</taxon>
        <taxon>Coilia</taxon>
    </lineage>
</organism>
<evidence type="ECO:0000313" key="3">
    <source>
        <dbReference type="EMBL" id="KAL2089088.1"/>
    </source>
</evidence>
<evidence type="ECO:0000313" key="4">
    <source>
        <dbReference type="Proteomes" id="UP001591681"/>
    </source>
</evidence>
<name>A0ABD1JQJ9_9TELE</name>
<keyword evidence="2" id="KW-0812">Transmembrane</keyword>
<feature type="transmembrane region" description="Helical" evidence="2">
    <location>
        <begin position="266"/>
        <end position="290"/>
    </location>
</feature>
<evidence type="ECO:0000256" key="2">
    <source>
        <dbReference type="SAM" id="Phobius"/>
    </source>
</evidence>
<sequence length="400" mass="44053">MSKVPLLSYIYFTPSAPGAKTHMVMNMTQSLDPHYTYKDETVFIAELTERDEGILSWSRQESKKSTEFLQLVMKDCTIDEAVQYGERLEIFLPGRAEVLEFSPSLRPSEPQEVWRQGTAGSTGRLWAVDAVTSAHEGNYTARNLRGLELQKTRVTVIATSLSTMVDLTIPTDVMFPIPLPKFQATITFTDASGRKHILYREGIESLSLFSIFDDRVSLQIQPSGSRVLVRDVRPGDAGTYEVRDLSGHLVVRAELVTTGSPQPFQYVFIALVVVAVVLLVLCCCVCKCCCCRKASSKAPHTPSPGTATASYSGSGAESWYRPPLPRGPLMDALTQHPQPADAEGTSLYPFPSNASPQVDEGPSFQPKRRPGDSLDFLSILPLSTDTLHASVYTSHKLDFP</sequence>
<keyword evidence="4" id="KW-1185">Reference proteome</keyword>
<keyword evidence="2" id="KW-0472">Membrane</keyword>
<evidence type="ECO:0000256" key="1">
    <source>
        <dbReference type="SAM" id="MobiDB-lite"/>
    </source>
</evidence>
<feature type="region of interest" description="Disordered" evidence="1">
    <location>
        <begin position="294"/>
        <end position="315"/>
    </location>
</feature>